<accession>A0A0E2E244</accession>
<evidence type="ECO:0008006" key="3">
    <source>
        <dbReference type="Google" id="ProtNLM"/>
    </source>
</evidence>
<keyword evidence="1" id="KW-0732">Signal</keyword>
<evidence type="ECO:0000313" key="2">
    <source>
        <dbReference type="EMBL" id="EMB30835.1"/>
    </source>
</evidence>
<protein>
    <recommendedName>
        <fullName evidence="3">Lipoprotein</fullName>
    </recommendedName>
</protein>
<proteinExistence type="predicted"/>
<feature type="chain" id="PRO_5002393457" description="Lipoprotein" evidence="1">
    <location>
        <begin position="23"/>
        <end position="141"/>
    </location>
</feature>
<reference evidence="2" key="1">
    <citation type="submission" date="2012-01" db="EMBL/GenBank/DDBJ databases">
        <title>The Genome Sequence of Treponema denticola H-22.</title>
        <authorList>
            <consortium name="The Broad Institute Genome Sequencing Platform"/>
            <person name="Earl A."/>
            <person name="Ward D."/>
            <person name="Feldgarden M."/>
            <person name="Gevers D."/>
            <person name="Blanton J.M."/>
            <person name="Fenno C.J."/>
            <person name="Baranova O.V."/>
            <person name="Mathney J."/>
            <person name="Dewhirst F.E."/>
            <person name="Izard J."/>
            <person name="Young S.K."/>
            <person name="Zeng Q."/>
            <person name="Gargeya S."/>
            <person name="Fitzgerald M."/>
            <person name="Haas B."/>
            <person name="Abouelleil A."/>
            <person name="Alvarado L."/>
            <person name="Arachchi H.M."/>
            <person name="Berlin A."/>
            <person name="Chapman S.B."/>
            <person name="Gearin G."/>
            <person name="Goldberg J."/>
            <person name="Griggs A."/>
            <person name="Gujja S."/>
            <person name="Hansen M."/>
            <person name="Heiman D."/>
            <person name="Howarth C."/>
            <person name="Larimer J."/>
            <person name="Lui A."/>
            <person name="MacDonald P.J.P."/>
            <person name="McCowen C."/>
            <person name="Montmayeur A."/>
            <person name="Murphy C."/>
            <person name="Neiman D."/>
            <person name="Pearson M."/>
            <person name="Priest M."/>
            <person name="Roberts A."/>
            <person name="Saif S."/>
            <person name="Shea T."/>
            <person name="Sisk P."/>
            <person name="Stolte C."/>
            <person name="Sykes S."/>
            <person name="Wortman J."/>
            <person name="Nusbaum C."/>
            <person name="Birren B."/>
        </authorList>
    </citation>
    <scope>NUCLEOTIDE SEQUENCE [LARGE SCALE GENOMIC DNA]</scope>
    <source>
        <strain evidence="2">H-22</strain>
    </source>
</reference>
<comment type="caution">
    <text evidence="2">The sequence shown here is derived from an EMBL/GenBank/DDBJ whole genome shotgun (WGS) entry which is preliminary data.</text>
</comment>
<evidence type="ECO:0000256" key="1">
    <source>
        <dbReference type="SAM" id="SignalP"/>
    </source>
</evidence>
<sequence length="141" mass="16337">MKIIKKISFLAAIMICFVFCFACSKDSDKGGYKTNYKAIADALNKQCPTKIDENIQLDAVEYIESSHTLQYVYSFTEMVKENNTPEVWNIIEAATREALITEFKSQTNIEQFRKDKLNMSFVYKDKDKEHLFTIVLNSGEY</sequence>
<dbReference type="AlphaFoldDB" id="A0A0E2E244"/>
<dbReference type="EMBL" id="AGDV01000021">
    <property type="protein sequence ID" value="EMB30835.1"/>
    <property type="molecule type" value="Genomic_DNA"/>
</dbReference>
<gene>
    <name evidence="2" type="ORF">HMPREF9726_02520</name>
</gene>
<dbReference type="HOGENOM" id="CLU_126479_1_0_12"/>
<organism evidence="2">
    <name type="scientific">Treponema denticola H-22</name>
    <dbReference type="NCBI Taxonomy" id="999432"/>
    <lineage>
        <taxon>Bacteria</taxon>
        <taxon>Pseudomonadati</taxon>
        <taxon>Spirochaetota</taxon>
        <taxon>Spirochaetia</taxon>
        <taxon>Spirochaetales</taxon>
        <taxon>Treponemataceae</taxon>
        <taxon>Treponema</taxon>
    </lineage>
</organism>
<name>A0A0E2E244_TREDN</name>
<dbReference type="Proteomes" id="UP000011705">
    <property type="component" value="Chromosome"/>
</dbReference>
<dbReference type="PATRIC" id="fig|999432.5.peg.2613"/>
<dbReference type="RefSeq" id="WP_002677676.1">
    <property type="nucleotide sequence ID" value="NZ_CM001795.1"/>
</dbReference>
<dbReference type="GeneID" id="2741152"/>
<feature type="signal peptide" evidence="1">
    <location>
        <begin position="1"/>
        <end position="22"/>
    </location>
</feature>